<evidence type="ECO:0000313" key="2">
    <source>
        <dbReference type="Proteomes" id="UP001152795"/>
    </source>
</evidence>
<sequence length="101" mass="11654">MAVSLSDQYVLFILQNVGQENRLLQEQLKLKTTINETKLSIEDMKVDKMDNLSNRTARHVTKAMQVLTLNTTSCCVPRFPRNWLMSMEGHNCFNKRDLHAG</sequence>
<name>A0A7D9E5T8_PARCT</name>
<keyword evidence="2" id="KW-1185">Reference proteome</keyword>
<proteinExistence type="predicted"/>
<comment type="caution">
    <text evidence="1">The sequence shown here is derived from an EMBL/GenBank/DDBJ whole genome shotgun (WGS) entry which is preliminary data.</text>
</comment>
<dbReference type="EMBL" id="CACRXK020003573">
    <property type="protein sequence ID" value="CAB3999373.1"/>
    <property type="molecule type" value="Genomic_DNA"/>
</dbReference>
<reference evidence="1" key="1">
    <citation type="submission" date="2020-04" db="EMBL/GenBank/DDBJ databases">
        <authorList>
            <person name="Alioto T."/>
            <person name="Alioto T."/>
            <person name="Gomez Garrido J."/>
        </authorList>
    </citation>
    <scope>NUCLEOTIDE SEQUENCE</scope>
    <source>
        <strain evidence="1">A484AB</strain>
    </source>
</reference>
<accession>A0A7D9E5T8</accession>
<dbReference type="Proteomes" id="UP001152795">
    <property type="component" value="Unassembled WGS sequence"/>
</dbReference>
<gene>
    <name evidence="1" type="ORF">PACLA_8A005394</name>
</gene>
<evidence type="ECO:0000313" key="1">
    <source>
        <dbReference type="EMBL" id="CAB3999373.1"/>
    </source>
</evidence>
<organism evidence="1 2">
    <name type="scientific">Paramuricea clavata</name>
    <name type="common">Red gorgonian</name>
    <name type="synonym">Violescent sea-whip</name>
    <dbReference type="NCBI Taxonomy" id="317549"/>
    <lineage>
        <taxon>Eukaryota</taxon>
        <taxon>Metazoa</taxon>
        <taxon>Cnidaria</taxon>
        <taxon>Anthozoa</taxon>
        <taxon>Octocorallia</taxon>
        <taxon>Malacalcyonacea</taxon>
        <taxon>Plexauridae</taxon>
        <taxon>Paramuricea</taxon>
    </lineage>
</organism>
<dbReference type="AlphaFoldDB" id="A0A7D9E5T8"/>
<protein>
    <submittedName>
        <fullName evidence="1">Uncharacterized protein</fullName>
    </submittedName>
</protein>